<gene>
    <name evidence="3" type="ORF">BVC80_1835g174</name>
</gene>
<dbReference type="EMBL" id="MVGT01000437">
    <property type="protein sequence ID" value="OVA17787.1"/>
    <property type="molecule type" value="Genomic_DNA"/>
</dbReference>
<name>A0A200R4Z5_MACCD</name>
<reference evidence="3 4" key="1">
    <citation type="journal article" date="2017" name="Mol. Plant">
        <title>The Genome of Medicinal Plant Macleaya cordata Provides New Insights into Benzylisoquinoline Alkaloids Metabolism.</title>
        <authorList>
            <person name="Liu X."/>
            <person name="Liu Y."/>
            <person name="Huang P."/>
            <person name="Ma Y."/>
            <person name="Qing Z."/>
            <person name="Tang Q."/>
            <person name="Cao H."/>
            <person name="Cheng P."/>
            <person name="Zheng Y."/>
            <person name="Yuan Z."/>
            <person name="Zhou Y."/>
            <person name="Liu J."/>
            <person name="Tang Z."/>
            <person name="Zhuo Y."/>
            <person name="Zhang Y."/>
            <person name="Yu L."/>
            <person name="Huang J."/>
            <person name="Yang P."/>
            <person name="Peng Q."/>
            <person name="Zhang J."/>
            <person name="Jiang W."/>
            <person name="Zhang Z."/>
            <person name="Lin K."/>
            <person name="Ro D.K."/>
            <person name="Chen X."/>
            <person name="Xiong X."/>
            <person name="Shang Y."/>
            <person name="Huang S."/>
            <person name="Zeng J."/>
        </authorList>
    </citation>
    <scope>NUCLEOTIDE SEQUENCE [LARGE SCALE GENOMIC DNA]</scope>
    <source>
        <strain evidence="4">cv. BLH2017</strain>
        <tissue evidence="3">Root</tissue>
    </source>
</reference>
<dbReference type="PANTHER" id="PTHR33513:SF45">
    <property type="entry name" value="CYTOPLASMIC TRNA 2-THIOLATION PROTEIN"/>
    <property type="match status" value="1"/>
</dbReference>
<feature type="region of interest" description="Disordered" evidence="1">
    <location>
        <begin position="73"/>
        <end position="105"/>
    </location>
</feature>
<dbReference type="Proteomes" id="UP000195402">
    <property type="component" value="Unassembled WGS sequence"/>
</dbReference>
<protein>
    <recommendedName>
        <fullName evidence="2">DUF7722 domain-containing protein</fullName>
    </recommendedName>
</protein>
<dbReference type="STRING" id="56857.A0A200R4Z5"/>
<comment type="caution">
    <text evidence="3">The sequence shown here is derived from an EMBL/GenBank/DDBJ whole genome shotgun (WGS) entry which is preliminary data.</text>
</comment>
<dbReference type="AlphaFoldDB" id="A0A200R4Z5"/>
<dbReference type="InterPro" id="IPR056139">
    <property type="entry name" value="DUF7722"/>
</dbReference>
<dbReference type="InParanoid" id="A0A200R4Z5"/>
<dbReference type="OrthoDB" id="1932905at2759"/>
<dbReference type="OMA" id="HYPRYTM"/>
<feature type="domain" description="DUF7722" evidence="2">
    <location>
        <begin position="20"/>
        <end position="65"/>
    </location>
</feature>
<accession>A0A200R4Z5</accession>
<organism evidence="3 4">
    <name type="scientific">Macleaya cordata</name>
    <name type="common">Five-seeded plume-poppy</name>
    <name type="synonym">Bocconia cordata</name>
    <dbReference type="NCBI Taxonomy" id="56857"/>
    <lineage>
        <taxon>Eukaryota</taxon>
        <taxon>Viridiplantae</taxon>
        <taxon>Streptophyta</taxon>
        <taxon>Embryophyta</taxon>
        <taxon>Tracheophyta</taxon>
        <taxon>Spermatophyta</taxon>
        <taxon>Magnoliopsida</taxon>
        <taxon>Ranunculales</taxon>
        <taxon>Papaveraceae</taxon>
        <taxon>Papaveroideae</taxon>
        <taxon>Macleaya</taxon>
    </lineage>
</organism>
<evidence type="ECO:0000313" key="4">
    <source>
        <dbReference type="Proteomes" id="UP000195402"/>
    </source>
</evidence>
<proteinExistence type="predicted"/>
<evidence type="ECO:0000313" key="3">
    <source>
        <dbReference type="EMBL" id="OVA17787.1"/>
    </source>
</evidence>
<sequence>MENKKKNGVSSSYFQMPLHYPRYSRKDYEDMPEWKLDRLLMEYGLPAMGDLAYKREYAMGAFLWPDIVPPRFATSNNNKSPPPPLHEKSFVGGGGGGRPLNKKKV</sequence>
<evidence type="ECO:0000259" key="2">
    <source>
        <dbReference type="Pfam" id="PF24847"/>
    </source>
</evidence>
<keyword evidence="4" id="KW-1185">Reference proteome</keyword>
<evidence type="ECO:0000256" key="1">
    <source>
        <dbReference type="SAM" id="MobiDB-lite"/>
    </source>
</evidence>
<dbReference type="PANTHER" id="PTHR33513">
    <property type="entry name" value="OS06G0523300 PROTEIN"/>
    <property type="match status" value="1"/>
</dbReference>
<dbReference type="Pfam" id="PF24847">
    <property type="entry name" value="DUF7722"/>
    <property type="match status" value="1"/>
</dbReference>